<reference evidence="2" key="1">
    <citation type="journal article" date="2023" name="Arch. Microbiol.">
        <title>Desulfoferula mesophilus gen. nov. sp. nov., a mesophilic sulfate-reducing bacterium isolated from a brackish lake sediment.</title>
        <authorList>
            <person name="Watanabe T."/>
            <person name="Yabe T."/>
            <person name="Tsuji J.M."/>
            <person name="Fukui M."/>
        </authorList>
    </citation>
    <scope>NUCLEOTIDE SEQUENCE [LARGE SCALE GENOMIC DNA]</scope>
    <source>
        <strain evidence="2">12FAK</strain>
    </source>
</reference>
<dbReference type="RefSeq" id="WP_338599857.1">
    <property type="nucleotide sequence ID" value="NZ_AP028679.1"/>
</dbReference>
<keyword evidence="2" id="KW-1185">Reference proteome</keyword>
<evidence type="ECO:0000313" key="1">
    <source>
        <dbReference type="EMBL" id="BEQ15449.1"/>
    </source>
</evidence>
<dbReference type="EMBL" id="AP028679">
    <property type="protein sequence ID" value="BEQ15449.1"/>
    <property type="molecule type" value="Genomic_DNA"/>
</dbReference>
<protein>
    <submittedName>
        <fullName evidence="1">Uncharacterized protein</fullName>
    </submittedName>
</protein>
<dbReference type="KEGG" id="dmp:FAK_25150"/>
<proteinExistence type="predicted"/>
<gene>
    <name evidence="1" type="ORF">FAK_25150</name>
</gene>
<sequence length="408" mass="43845">MSLSALIFPATALRRSALTALCPLFAPLQVLEPPSLGAEGRATPPGLESLARMLKPAGQPGAAGSDNPSARQAAQLLGQWQQWLAQHQGSSSVDAVKAGVEPPAPPETFRSVMRDIKGYQGPDGKQDPGLPGVEADLLLHLAHIQDQEAAELEQALSQARQGESRLRHSMGQDQDDYQPVDYDAPLLDHLAPVDYTLPQEHLLESRLKAWATLAQGLGEETGWLATTSGAAARLLLERAHELVQPPLKEFRTPAGAVSPLGLAPMSPRPDNPLAQEAARLVLPDLSELDDQAFLGLAAKLAGNADFDLLRQKVDHLARRVDGEKWWPGLAPELAQEAKELAESYGDLVEQAGVRAGGKPRGLSLLAFPGLSRSQILALMAGQKPDDAPKLEQWPEEWPQGSTVVWALW</sequence>
<name>A0AAU9EJS4_9BACT</name>
<dbReference type="Proteomes" id="UP001366166">
    <property type="component" value="Chromosome"/>
</dbReference>
<organism evidence="1 2">
    <name type="scientific">Desulfoferula mesophila</name>
    <dbReference type="NCBI Taxonomy" id="3058419"/>
    <lineage>
        <taxon>Bacteria</taxon>
        <taxon>Pseudomonadati</taxon>
        <taxon>Thermodesulfobacteriota</taxon>
        <taxon>Desulfarculia</taxon>
        <taxon>Desulfarculales</taxon>
        <taxon>Desulfarculaceae</taxon>
        <taxon>Desulfoferula</taxon>
    </lineage>
</organism>
<dbReference type="AlphaFoldDB" id="A0AAU9EJS4"/>
<evidence type="ECO:0000313" key="2">
    <source>
        <dbReference type="Proteomes" id="UP001366166"/>
    </source>
</evidence>
<accession>A0AAU9EJS4</accession>